<evidence type="ECO:0000313" key="2">
    <source>
        <dbReference type="Proteomes" id="UP000544134"/>
    </source>
</evidence>
<organism evidence="1 2">
    <name type="scientific">Paraburkholderia polaris</name>
    <dbReference type="NCBI Taxonomy" id="2728848"/>
    <lineage>
        <taxon>Bacteria</taxon>
        <taxon>Pseudomonadati</taxon>
        <taxon>Pseudomonadota</taxon>
        <taxon>Betaproteobacteria</taxon>
        <taxon>Burkholderiales</taxon>
        <taxon>Burkholderiaceae</taxon>
        <taxon>Paraburkholderia</taxon>
    </lineage>
</organism>
<sequence>MHSRTNWFSTGPVEADNHFSGKYESAMKLTRSALLDQMKEGQRYTARGLAKTFEKPTDIVRDLLHTLIEDGAVTRCDQPSRIVCFQRAAGSISAADAEPSDVADALPTTVATFPITRSFSGTLTDYNLNAHRMLAMLTRR</sequence>
<accession>A0A848ILU6</accession>
<dbReference type="AlphaFoldDB" id="A0A848ILU6"/>
<gene>
    <name evidence="1" type="ORF">HHL24_28515</name>
</gene>
<keyword evidence="2" id="KW-1185">Reference proteome</keyword>
<evidence type="ECO:0000313" key="1">
    <source>
        <dbReference type="EMBL" id="NMM01866.1"/>
    </source>
</evidence>
<protein>
    <submittedName>
        <fullName evidence="1">Uncharacterized protein</fullName>
    </submittedName>
</protein>
<dbReference type="InterPro" id="IPR036390">
    <property type="entry name" value="WH_DNA-bd_sf"/>
</dbReference>
<comment type="caution">
    <text evidence="1">The sequence shown here is derived from an EMBL/GenBank/DDBJ whole genome shotgun (WGS) entry which is preliminary data.</text>
</comment>
<name>A0A848ILU6_9BURK</name>
<proteinExistence type="predicted"/>
<reference evidence="1 2" key="1">
    <citation type="submission" date="2020-04" db="EMBL/GenBank/DDBJ databases">
        <title>Paraburkholderia sp. RP-4-7 isolated from soil.</title>
        <authorList>
            <person name="Dahal R.H."/>
        </authorList>
    </citation>
    <scope>NUCLEOTIDE SEQUENCE [LARGE SCALE GENOMIC DNA]</scope>
    <source>
        <strain evidence="1 2">RP-4-7</strain>
    </source>
</reference>
<dbReference type="Proteomes" id="UP000544134">
    <property type="component" value="Unassembled WGS sequence"/>
</dbReference>
<dbReference type="SUPFAM" id="SSF46785">
    <property type="entry name" value="Winged helix' DNA-binding domain"/>
    <property type="match status" value="1"/>
</dbReference>
<dbReference type="EMBL" id="JABBGJ010000034">
    <property type="protein sequence ID" value="NMM01866.1"/>
    <property type="molecule type" value="Genomic_DNA"/>
</dbReference>